<keyword evidence="4" id="KW-0349">Heme</keyword>
<evidence type="ECO:0000256" key="1">
    <source>
        <dbReference type="ARBA" id="ARBA00001926"/>
    </source>
</evidence>
<keyword evidence="11" id="KW-1185">Reference proteome</keyword>
<gene>
    <name evidence="10" type="ORF">FCL42_07400</name>
</gene>
<feature type="domain" description="Tetrahaem cytochrome" evidence="9">
    <location>
        <begin position="43"/>
        <end position="114"/>
    </location>
</feature>
<organism evidence="10 11">
    <name type="scientific">Ferrimonas aestuarii</name>
    <dbReference type="NCBI Taxonomy" id="2569539"/>
    <lineage>
        <taxon>Bacteria</taxon>
        <taxon>Pseudomonadati</taxon>
        <taxon>Pseudomonadota</taxon>
        <taxon>Gammaproteobacteria</taxon>
        <taxon>Alteromonadales</taxon>
        <taxon>Ferrimonadaceae</taxon>
        <taxon>Ferrimonas</taxon>
    </lineage>
</organism>
<evidence type="ECO:0000259" key="9">
    <source>
        <dbReference type="Pfam" id="PF14537"/>
    </source>
</evidence>
<evidence type="ECO:0000256" key="8">
    <source>
        <dbReference type="SAM" id="SignalP"/>
    </source>
</evidence>
<comment type="subcellular location">
    <subcellularLocation>
        <location evidence="2">Periplasm</location>
    </subcellularLocation>
</comment>
<dbReference type="GO" id="GO:0046872">
    <property type="term" value="F:metal ion binding"/>
    <property type="evidence" value="ECO:0007669"/>
    <property type="project" value="UniProtKB-KW"/>
</dbReference>
<sequence length="121" mass="13219">MKAQLVGLALALMSAQFAHAGDLVPIKGNIEGRTNHQFLYEDGCKGCHSGSARKLVDDSACVECHGDINSIEITTELVLEEANPHNSIHYNKGASCLACHSEHEKSAPLCTDCHRTWFNER</sequence>
<dbReference type="InterPro" id="IPR036280">
    <property type="entry name" value="Multihaem_cyt_sf"/>
</dbReference>
<dbReference type="GO" id="GO:0042597">
    <property type="term" value="C:periplasmic space"/>
    <property type="evidence" value="ECO:0007669"/>
    <property type="project" value="UniProtKB-SubCell"/>
</dbReference>
<dbReference type="SUPFAM" id="SSF48695">
    <property type="entry name" value="Multiheme cytochromes"/>
    <property type="match status" value="1"/>
</dbReference>
<dbReference type="Proteomes" id="UP000305675">
    <property type="component" value="Unassembled WGS sequence"/>
</dbReference>
<dbReference type="InterPro" id="IPR012286">
    <property type="entry name" value="Tetrahaem_cytochrome"/>
</dbReference>
<comment type="caution">
    <text evidence="10">The sequence shown here is derived from an EMBL/GenBank/DDBJ whole genome shotgun (WGS) entry which is preliminary data.</text>
</comment>
<dbReference type="EMBL" id="SWCJ01000004">
    <property type="protein sequence ID" value="TKB56036.1"/>
    <property type="molecule type" value="Genomic_DNA"/>
</dbReference>
<keyword evidence="8" id="KW-0732">Signal</keyword>
<dbReference type="Gene3D" id="1.10.1130.10">
    <property type="entry name" value="Flavocytochrome C3, Chain A"/>
    <property type="match status" value="1"/>
</dbReference>
<name>A0A4V6WMT0_9GAMM</name>
<keyword evidence="7" id="KW-0408">Iron</keyword>
<protein>
    <submittedName>
        <fullName evidence="10">Cytochrome C</fullName>
    </submittedName>
</protein>
<keyword evidence="3" id="KW-0813">Transport</keyword>
<proteinExistence type="predicted"/>
<feature type="chain" id="PRO_5020196449" evidence="8">
    <location>
        <begin position="21"/>
        <end position="121"/>
    </location>
</feature>
<evidence type="ECO:0000256" key="3">
    <source>
        <dbReference type="ARBA" id="ARBA00022448"/>
    </source>
</evidence>
<reference evidence="10 11" key="1">
    <citation type="submission" date="2019-04" db="EMBL/GenBank/DDBJ databases">
        <authorList>
            <person name="Hwang J.C."/>
        </authorList>
    </citation>
    <scope>NUCLEOTIDE SEQUENCE [LARGE SCALE GENOMIC DNA]</scope>
    <source>
        <strain evidence="10 11">IMCC35002</strain>
    </source>
</reference>
<evidence type="ECO:0000256" key="7">
    <source>
        <dbReference type="ARBA" id="ARBA00023004"/>
    </source>
</evidence>
<comment type="cofactor">
    <cofactor evidence="1">
        <name>heme c</name>
        <dbReference type="ChEBI" id="CHEBI:61717"/>
    </cofactor>
</comment>
<dbReference type="AlphaFoldDB" id="A0A4V6WMT0"/>
<feature type="signal peptide" evidence="8">
    <location>
        <begin position="1"/>
        <end position="20"/>
    </location>
</feature>
<evidence type="ECO:0000313" key="10">
    <source>
        <dbReference type="EMBL" id="TKB56036.1"/>
    </source>
</evidence>
<dbReference type="OrthoDB" id="9153838at2"/>
<evidence type="ECO:0000256" key="2">
    <source>
        <dbReference type="ARBA" id="ARBA00004418"/>
    </source>
</evidence>
<accession>A0A4V6WMT0</accession>
<dbReference type="Pfam" id="PF14537">
    <property type="entry name" value="Cytochrom_c3_2"/>
    <property type="match status" value="1"/>
</dbReference>
<keyword evidence="6" id="KW-0249">Electron transport</keyword>
<evidence type="ECO:0000256" key="4">
    <source>
        <dbReference type="ARBA" id="ARBA00022617"/>
    </source>
</evidence>
<keyword evidence="5" id="KW-0479">Metal-binding</keyword>
<evidence type="ECO:0000256" key="6">
    <source>
        <dbReference type="ARBA" id="ARBA00022982"/>
    </source>
</evidence>
<evidence type="ECO:0000256" key="5">
    <source>
        <dbReference type="ARBA" id="ARBA00022723"/>
    </source>
</evidence>
<dbReference type="RefSeq" id="WP_136862765.1">
    <property type="nucleotide sequence ID" value="NZ_SWCJ01000004.1"/>
</dbReference>
<evidence type="ECO:0000313" key="11">
    <source>
        <dbReference type="Proteomes" id="UP000305675"/>
    </source>
</evidence>